<evidence type="ECO:0000313" key="9">
    <source>
        <dbReference type="Proteomes" id="UP000030665"/>
    </source>
</evidence>
<dbReference type="Pfam" id="PF03232">
    <property type="entry name" value="COQ7"/>
    <property type="match status" value="1"/>
</dbReference>
<keyword evidence="4" id="KW-0560">Oxidoreductase</keyword>
<reference evidence="8" key="2">
    <citation type="submission" date="2014-03" db="EMBL/GenBank/DDBJ databases">
        <title>The whipworm genome and dual-species transcriptomics of an intimate host-pathogen interaction.</title>
        <authorList>
            <person name="Foth B.J."/>
            <person name="Tsai I.J."/>
            <person name="Reid A.J."/>
            <person name="Bancroft A.J."/>
            <person name="Nichol S."/>
            <person name="Tracey A."/>
            <person name="Holroyd N."/>
            <person name="Cotton J.A."/>
            <person name="Stanley E.J."/>
            <person name="Zarowiecki M."/>
            <person name="Liu J.Z."/>
            <person name="Huckvale T."/>
            <person name="Cooper P.J."/>
            <person name="Grencis R.K."/>
            <person name="Berriman M."/>
        </authorList>
    </citation>
    <scope>NUCLEOTIDE SEQUENCE [LARGE SCALE GENOMIC DNA]</scope>
</reference>
<evidence type="ECO:0000256" key="7">
    <source>
        <dbReference type="ARBA" id="ARBA00023136"/>
    </source>
</evidence>
<keyword evidence="2" id="KW-0831">Ubiquinone biosynthesis</keyword>
<sequence length="171" mass="19181">MNPVDVEICLNVSYVLTTPEKLAPTISIPANCLSLEEPRMKTQEARHLSKFEDLINKEAIRPTALLPLWNVAGFALGVITASLGRQAAMACTVAVEELIGQHYNDQIRELMSDSEEAHKELIQTLKEFRDDELEHLDCGIQNDAEKAPFYTLLTWLVQTGCKSAIWISERV</sequence>
<dbReference type="STRING" id="36087.A0A077ZD80"/>
<dbReference type="Proteomes" id="UP000030665">
    <property type="component" value="Unassembled WGS sequence"/>
</dbReference>
<gene>
    <name evidence="8" type="ORF">TTRE_0000581001</name>
</gene>
<dbReference type="SUPFAM" id="SSF47240">
    <property type="entry name" value="Ferritin-like"/>
    <property type="match status" value="1"/>
</dbReference>
<protein>
    <submittedName>
        <fullName evidence="8">Ubiquinone biosynthesis protein COQ7 homolog</fullName>
    </submittedName>
</protein>
<keyword evidence="5" id="KW-0408">Iron</keyword>
<evidence type="ECO:0000256" key="3">
    <source>
        <dbReference type="ARBA" id="ARBA00022723"/>
    </source>
</evidence>
<dbReference type="GO" id="GO:0008340">
    <property type="term" value="P:determination of adult lifespan"/>
    <property type="evidence" value="ECO:0007669"/>
    <property type="project" value="TreeGrafter"/>
</dbReference>
<accession>A0A077ZD80</accession>
<evidence type="ECO:0000313" key="8">
    <source>
        <dbReference type="EMBL" id="CDW57518.1"/>
    </source>
</evidence>
<dbReference type="GO" id="GO:0006744">
    <property type="term" value="P:ubiquinone biosynthetic process"/>
    <property type="evidence" value="ECO:0007669"/>
    <property type="project" value="UniProtKB-KW"/>
</dbReference>
<proteinExistence type="predicted"/>
<dbReference type="PANTHER" id="PTHR11237:SF4">
    <property type="entry name" value="5-DEMETHOXYUBIQUINONE HYDROXYLASE, MITOCHONDRIAL"/>
    <property type="match status" value="1"/>
</dbReference>
<evidence type="ECO:0000256" key="4">
    <source>
        <dbReference type="ARBA" id="ARBA00023002"/>
    </source>
</evidence>
<comment type="pathway">
    <text evidence="1">Cofactor biosynthesis; ubiquinone biosynthesis.</text>
</comment>
<reference evidence="8" key="1">
    <citation type="submission" date="2014-01" db="EMBL/GenBank/DDBJ databases">
        <authorList>
            <person name="Aslett M."/>
        </authorList>
    </citation>
    <scope>NUCLEOTIDE SEQUENCE</scope>
</reference>
<dbReference type="GO" id="GO:0046872">
    <property type="term" value="F:metal ion binding"/>
    <property type="evidence" value="ECO:0007669"/>
    <property type="project" value="UniProtKB-KW"/>
</dbReference>
<dbReference type="EMBL" id="HG806174">
    <property type="protein sequence ID" value="CDW57518.1"/>
    <property type="molecule type" value="Genomic_DNA"/>
</dbReference>
<dbReference type="OrthoDB" id="275371at2759"/>
<keyword evidence="9" id="KW-1185">Reference proteome</keyword>
<keyword evidence="6" id="KW-0503">Monooxygenase</keyword>
<evidence type="ECO:0000256" key="2">
    <source>
        <dbReference type="ARBA" id="ARBA00022688"/>
    </source>
</evidence>
<dbReference type="CDD" id="cd01042">
    <property type="entry name" value="DMQH"/>
    <property type="match status" value="1"/>
</dbReference>
<organism evidence="8 9">
    <name type="scientific">Trichuris trichiura</name>
    <name type="common">Whipworm</name>
    <name type="synonym">Trichocephalus trichiurus</name>
    <dbReference type="NCBI Taxonomy" id="36087"/>
    <lineage>
        <taxon>Eukaryota</taxon>
        <taxon>Metazoa</taxon>
        <taxon>Ecdysozoa</taxon>
        <taxon>Nematoda</taxon>
        <taxon>Enoplea</taxon>
        <taxon>Dorylaimia</taxon>
        <taxon>Trichinellida</taxon>
        <taxon>Trichuridae</taxon>
        <taxon>Trichuris</taxon>
    </lineage>
</organism>
<dbReference type="GO" id="GO:2000377">
    <property type="term" value="P:regulation of reactive oxygen species metabolic process"/>
    <property type="evidence" value="ECO:0007669"/>
    <property type="project" value="TreeGrafter"/>
</dbReference>
<keyword evidence="8" id="KW-0830">Ubiquinone</keyword>
<dbReference type="GO" id="GO:0005634">
    <property type="term" value="C:nucleus"/>
    <property type="evidence" value="ECO:0007669"/>
    <property type="project" value="TreeGrafter"/>
</dbReference>
<dbReference type="GO" id="GO:0008682">
    <property type="term" value="F:3-demethoxyubiquinol 3-hydroxylase activity"/>
    <property type="evidence" value="ECO:0007669"/>
    <property type="project" value="TreeGrafter"/>
</dbReference>
<dbReference type="InterPro" id="IPR009078">
    <property type="entry name" value="Ferritin-like_SF"/>
</dbReference>
<name>A0A077ZD80_TRITR</name>
<dbReference type="GO" id="GO:0005743">
    <property type="term" value="C:mitochondrial inner membrane"/>
    <property type="evidence" value="ECO:0007669"/>
    <property type="project" value="TreeGrafter"/>
</dbReference>
<keyword evidence="7" id="KW-0472">Membrane</keyword>
<dbReference type="InterPro" id="IPR011566">
    <property type="entry name" value="Ubq_synth_Coq7"/>
</dbReference>
<evidence type="ECO:0000256" key="1">
    <source>
        <dbReference type="ARBA" id="ARBA00004749"/>
    </source>
</evidence>
<dbReference type="AlphaFoldDB" id="A0A077ZD80"/>
<evidence type="ECO:0000256" key="6">
    <source>
        <dbReference type="ARBA" id="ARBA00023033"/>
    </source>
</evidence>
<dbReference type="PANTHER" id="PTHR11237">
    <property type="entry name" value="COENZYME Q10 BIOSYNTHESIS PROTEIN 7"/>
    <property type="match status" value="1"/>
</dbReference>
<dbReference type="GO" id="GO:0010468">
    <property type="term" value="P:regulation of gene expression"/>
    <property type="evidence" value="ECO:0007669"/>
    <property type="project" value="TreeGrafter"/>
</dbReference>
<keyword evidence="3" id="KW-0479">Metal-binding</keyword>
<evidence type="ECO:0000256" key="5">
    <source>
        <dbReference type="ARBA" id="ARBA00023004"/>
    </source>
</evidence>